<protein>
    <submittedName>
        <fullName evidence="3">2642_t:CDS:1</fullName>
    </submittedName>
</protein>
<dbReference type="InterPro" id="IPR000719">
    <property type="entry name" value="Prot_kinase_dom"/>
</dbReference>
<dbReference type="Proteomes" id="UP000789342">
    <property type="component" value="Unassembled WGS sequence"/>
</dbReference>
<dbReference type="OrthoDB" id="10261027at2759"/>
<dbReference type="Gene3D" id="1.10.510.10">
    <property type="entry name" value="Transferase(Phosphotransferase) domain 1"/>
    <property type="match status" value="1"/>
</dbReference>
<dbReference type="Pfam" id="PF07714">
    <property type="entry name" value="PK_Tyr_Ser-Thr"/>
    <property type="match status" value="1"/>
</dbReference>
<evidence type="ECO:0000313" key="3">
    <source>
        <dbReference type="EMBL" id="CAG8549240.1"/>
    </source>
</evidence>
<dbReference type="InterPro" id="IPR011009">
    <property type="entry name" value="Kinase-like_dom_sf"/>
</dbReference>
<dbReference type="GO" id="GO:0004674">
    <property type="term" value="F:protein serine/threonine kinase activity"/>
    <property type="evidence" value="ECO:0007669"/>
    <property type="project" value="TreeGrafter"/>
</dbReference>
<sequence>MSTPNSNDLSFTSLPDLPSDYTPTVEESGLSTTASSSILDVDYMETENKDGHNENEDEDEIKGNYHESKIRLSTLSLKNVPGMAQMNDSLSQHAITSIKDALPEETKFIAYQSLNNITKDIYDYIMVSPDSDNVLRRKKSDFFKKNIFAHKNKDNSKKRKKKVKILKASWKDESGKDREVALKKVESLGVFDCDKSKMDKESLEVMENINLLYRLSYHQNLLRIFGYTTDPSTLNHFLILQYASGGNLRRFLREHHAELTWSEKLGACTDLASGLKYIHDHDIIHLALVSDGFYEKAHSRNILYHNQKFLISDLGISKSNVSNFSSILPYTDPRYLANMTDYQQTKESDIYALGILMHEISAGRIPYNEYLTKSEVADEMWDGFEKDITYLPELSPKIVYEGYRQQPIFGTPSEYVALYQQCWQADPMLRPSVDEVLTRLDAMNVDSDMIEKEIKIYEIEKVGGERNNWNVDGKEVNKGYSEKGDRGQKGDVIYVQDAGVNNGVESGNGSRSVYFSADGMSYPTDSMVYSLADGESCFRLVKYSFLN</sequence>
<accession>A0A9N9FQG5</accession>
<comment type="caution">
    <text evidence="3">The sequence shown here is derived from an EMBL/GenBank/DDBJ whole genome shotgun (WGS) entry which is preliminary data.</text>
</comment>
<dbReference type="InterPro" id="IPR051681">
    <property type="entry name" value="Ser/Thr_Kinases-Pseudokinases"/>
</dbReference>
<dbReference type="GO" id="GO:0005524">
    <property type="term" value="F:ATP binding"/>
    <property type="evidence" value="ECO:0007669"/>
    <property type="project" value="InterPro"/>
</dbReference>
<organism evidence="3 4">
    <name type="scientific">Acaulospora morrowiae</name>
    <dbReference type="NCBI Taxonomy" id="94023"/>
    <lineage>
        <taxon>Eukaryota</taxon>
        <taxon>Fungi</taxon>
        <taxon>Fungi incertae sedis</taxon>
        <taxon>Mucoromycota</taxon>
        <taxon>Glomeromycotina</taxon>
        <taxon>Glomeromycetes</taxon>
        <taxon>Diversisporales</taxon>
        <taxon>Acaulosporaceae</taxon>
        <taxon>Acaulospora</taxon>
    </lineage>
</organism>
<feature type="domain" description="Protein kinase" evidence="2">
    <location>
        <begin position="111"/>
        <end position="443"/>
    </location>
</feature>
<proteinExistence type="predicted"/>
<feature type="region of interest" description="Disordered" evidence="1">
    <location>
        <begin position="1"/>
        <end position="61"/>
    </location>
</feature>
<evidence type="ECO:0000259" key="2">
    <source>
        <dbReference type="PROSITE" id="PS50011"/>
    </source>
</evidence>
<dbReference type="EMBL" id="CAJVPV010003327">
    <property type="protein sequence ID" value="CAG8549240.1"/>
    <property type="molecule type" value="Genomic_DNA"/>
</dbReference>
<feature type="compositionally biased region" description="Polar residues" evidence="1">
    <location>
        <begin position="29"/>
        <end position="38"/>
    </location>
</feature>
<name>A0A9N9FQG5_9GLOM</name>
<keyword evidence="4" id="KW-1185">Reference proteome</keyword>
<feature type="compositionally biased region" description="Polar residues" evidence="1">
    <location>
        <begin position="1"/>
        <end position="13"/>
    </location>
</feature>
<reference evidence="3" key="1">
    <citation type="submission" date="2021-06" db="EMBL/GenBank/DDBJ databases">
        <authorList>
            <person name="Kallberg Y."/>
            <person name="Tangrot J."/>
            <person name="Rosling A."/>
        </authorList>
    </citation>
    <scope>NUCLEOTIDE SEQUENCE</scope>
    <source>
        <strain evidence="3">CL551</strain>
    </source>
</reference>
<evidence type="ECO:0000256" key="1">
    <source>
        <dbReference type="SAM" id="MobiDB-lite"/>
    </source>
</evidence>
<dbReference type="PANTHER" id="PTHR44329">
    <property type="entry name" value="SERINE/THREONINE-PROTEIN KINASE TNNI3K-RELATED"/>
    <property type="match status" value="1"/>
</dbReference>
<dbReference type="InterPro" id="IPR001245">
    <property type="entry name" value="Ser-Thr/Tyr_kinase_cat_dom"/>
</dbReference>
<dbReference type="PROSITE" id="PS50011">
    <property type="entry name" value="PROTEIN_KINASE_DOM"/>
    <property type="match status" value="1"/>
</dbReference>
<evidence type="ECO:0000313" key="4">
    <source>
        <dbReference type="Proteomes" id="UP000789342"/>
    </source>
</evidence>
<gene>
    <name evidence="3" type="ORF">AMORRO_LOCUS5494</name>
</gene>
<dbReference type="PANTHER" id="PTHR44329:SF6">
    <property type="entry name" value="RECEPTOR-INTERACTING SERINE_THREONINE-PROTEIN KINASE 1"/>
    <property type="match status" value="1"/>
</dbReference>
<dbReference type="AlphaFoldDB" id="A0A9N9FQG5"/>
<dbReference type="SUPFAM" id="SSF56112">
    <property type="entry name" value="Protein kinase-like (PK-like)"/>
    <property type="match status" value="1"/>
</dbReference>